<keyword evidence="1" id="KW-0472">Membrane</keyword>
<dbReference type="RefSeq" id="WP_110250528.1">
    <property type="nucleotide sequence ID" value="NZ_QJJR01000002.1"/>
</dbReference>
<evidence type="ECO:0008006" key="4">
    <source>
        <dbReference type="Google" id="ProtNLM"/>
    </source>
</evidence>
<organism evidence="2 3">
    <name type="scientific">Streptohalobacillus salinus</name>
    <dbReference type="NCBI Taxonomy" id="621096"/>
    <lineage>
        <taxon>Bacteria</taxon>
        <taxon>Bacillati</taxon>
        <taxon>Bacillota</taxon>
        <taxon>Bacilli</taxon>
        <taxon>Bacillales</taxon>
        <taxon>Bacillaceae</taxon>
        <taxon>Streptohalobacillus</taxon>
    </lineage>
</organism>
<accession>A0A2V3WDP8</accession>
<keyword evidence="1" id="KW-0812">Transmembrane</keyword>
<evidence type="ECO:0000313" key="3">
    <source>
        <dbReference type="Proteomes" id="UP000247922"/>
    </source>
</evidence>
<dbReference type="Proteomes" id="UP000247922">
    <property type="component" value="Unassembled WGS sequence"/>
</dbReference>
<keyword evidence="3" id="KW-1185">Reference proteome</keyword>
<evidence type="ECO:0000256" key="1">
    <source>
        <dbReference type="SAM" id="Phobius"/>
    </source>
</evidence>
<dbReference type="OrthoDB" id="1822804at2"/>
<dbReference type="AlphaFoldDB" id="A0A2V3WDP8"/>
<name>A0A2V3WDP8_9BACI</name>
<comment type="caution">
    <text evidence="2">The sequence shown here is derived from an EMBL/GenBank/DDBJ whole genome shotgun (WGS) entry which is preliminary data.</text>
</comment>
<reference evidence="2 3" key="1">
    <citation type="submission" date="2018-05" db="EMBL/GenBank/DDBJ databases">
        <title>Genomic Encyclopedia of Type Strains, Phase IV (KMG-IV): sequencing the most valuable type-strain genomes for metagenomic binning, comparative biology and taxonomic classification.</title>
        <authorList>
            <person name="Goeker M."/>
        </authorList>
    </citation>
    <scope>NUCLEOTIDE SEQUENCE [LARGE SCALE GENOMIC DNA]</scope>
    <source>
        <strain evidence="2 3">DSM 22440</strain>
    </source>
</reference>
<protein>
    <recommendedName>
        <fullName evidence="4">Zinc-ribbon domain-containing protein</fullName>
    </recommendedName>
</protein>
<sequence length="388" mass="43969">MGYCPNCGSNVHSDEVFCVTCGEKLPADLDMRNTSSGLTKKSLWLPFGSLAIMSLVFLVIWVTASHNKEAAIDYYHAASDDLLLGNYAESEIKLDRALHIHPQFDDATVLKDVAEIGSAYQSIQSESVYSHETIQQLDNYLIELEPYQGEIADQLRLSISDLIINLRLDDIELRLESTQSVPGLQAILWELEGIASPKALELTQTVKEQLSVHMSSLINNHMTNHQFNEAKQLIETGLNYLPEDDRLLSLKQTVETEQKIFEASLEERMEQAFSQYYEDQEINANDAVDLINISLNTKENGQLYIEGTIKSIATVPIYNVRIHYQLIDENDARLDEHQIYVYPEELFPNDEGQFDFTYLSDAFTDQNLEIEVTSITWLLDKAGDDNAS</sequence>
<dbReference type="EMBL" id="QJJR01000002">
    <property type="protein sequence ID" value="PXW92653.1"/>
    <property type="molecule type" value="Genomic_DNA"/>
</dbReference>
<gene>
    <name evidence="2" type="ORF">DES38_102237</name>
</gene>
<dbReference type="InterPro" id="IPR047676">
    <property type="entry name" value="FxLYD_dom"/>
</dbReference>
<dbReference type="NCBIfam" id="NF038353">
    <property type="entry name" value="FxLYD_dom"/>
    <property type="match status" value="1"/>
</dbReference>
<proteinExistence type="predicted"/>
<evidence type="ECO:0000313" key="2">
    <source>
        <dbReference type="EMBL" id="PXW92653.1"/>
    </source>
</evidence>
<feature type="transmembrane region" description="Helical" evidence="1">
    <location>
        <begin position="43"/>
        <end position="64"/>
    </location>
</feature>
<keyword evidence="1" id="KW-1133">Transmembrane helix</keyword>